<proteinExistence type="predicted"/>
<gene>
    <name evidence="1" type="ORF">MTR67_025625</name>
</gene>
<organism evidence="1 2">
    <name type="scientific">Solanum verrucosum</name>
    <dbReference type="NCBI Taxonomy" id="315347"/>
    <lineage>
        <taxon>Eukaryota</taxon>
        <taxon>Viridiplantae</taxon>
        <taxon>Streptophyta</taxon>
        <taxon>Embryophyta</taxon>
        <taxon>Tracheophyta</taxon>
        <taxon>Spermatophyta</taxon>
        <taxon>Magnoliopsida</taxon>
        <taxon>eudicotyledons</taxon>
        <taxon>Gunneridae</taxon>
        <taxon>Pentapetalae</taxon>
        <taxon>asterids</taxon>
        <taxon>lamiids</taxon>
        <taxon>Solanales</taxon>
        <taxon>Solanaceae</taxon>
        <taxon>Solanoideae</taxon>
        <taxon>Solaneae</taxon>
        <taxon>Solanum</taxon>
    </lineage>
</organism>
<accession>A0AAF0R0I1</accession>
<protein>
    <recommendedName>
        <fullName evidence="3">Integrase core domain containing protein</fullName>
    </recommendedName>
</protein>
<dbReference type="EMBL" id="CP133617">
    <property type="protein sequence ID" value="WMV32240.1"/>
    <property type="molecule type" value="Genomic_DNA"/>
</dbReference>
<reference evidence="1" key="1">
    <citation type="submission" date="2023-08" db="EMBL/GenBank/DDBJ databases">
        <title>A de novo genome assembly of Solanum verrucosum Schlechtendal, a Mexican diploid species geographically isolated from the other diploid A-genome species in potato relatives.</title>
        <authorList>
            <person name="Hosaka K."/>
        </authorList>
    </citation>
    <scope>NUCLEOTIDE SEQUENCE</scope>
    <source>
        <tissue evidence="1">Young leaves</tissue>
    </source>
</reference>
<evidence type="ECO:0000313" key="1">
    <source>
        <dbReference type="EMBL" id="WMV32240.1"/>
    </source>
</evidence>
<dbReference type="PANTHER" id="PTHR33180">
    <property type="entry name" value="PHOTOSYSTEM II CP43 REACTION CENTER PROTEIN"/>
    <property type="match status" value="1"/>
</dbReference>
<keyword evidence="2" id="KW-1185">Reference proteome</keyword>
<dbReference type="PANTHER" id="PTHR33180:SF31">
    <property type="entry name" value="POLYPROTEIN PROTEIN"/>
    <property type="match status" value="1"/>
</dbReference>
<evidence type="ECO:0000313" key="2">
    <source>
        <dbReference type="Proteomes" id="UP001234989"/>
    </source>
</evidence>
<evidence type="ECO:0008006" key="3">
    <source>
        <dbReference type="Google" id="ProtNLM"/>
    </source>
</evidence>
<dbReference type="AlphaFoldDB" id="A0AAF0R0I1"/>
<name>A0AAF0R0I1_SOLVR</name>
<dbReference type="Proteomes" id="UP001234989">
    <property type="component" value="Chromosome 6"/>
</dbReference>
<sequence length="245" mass="27170">MYPEVWNTIKFHKFKLFTKPRGSYISTWVREFYSTHGELAPKGKKWACVSVVTKTDVEVASTSSTDIRWIEVEYMRDDSDRRKSTPTDTYPVVYVEMLPTEAILSPQASEPTGTPGTSTFVPSVLTTAPLPTTSIASNSQPPTTQAMCYKIGHLAQFTDRHASKIGDAVMALKANIVRLRKYVDELKSTDLSMLFGMIEIPEIPSADVPANFKIPLATTTGDVSLDAVDADSEAETDEEELVFFI</sequence>